<name>A0A0U3DAE6_STRGL</name>
<dbReference type="PANTHER" id="PTHR35526:SF3">
    <property type="entry name" value="ANTI-SIGMA-F FACTOR RSBW"/>
    <property type="match status" value="1"/>
</dbReference>
<dbReference type="GO" id="GO:0004674">
    <property type="term" value="F:protein serine/threonine kinase activity"/>
    <property type="evidence" value="ECO:0007669"/>
    <property type="project" value="UniProtKB-KW"/>
</dbReference>
<evidence type="ECO:0000313" key="4">
    <source>
        <dbReference type="EMBL" id="ALU97428.1"/>
    </source>
</evidence>
<dbReference type="Proteomes" id="UP000064183">
    <property type="component" value="Chromosome"/>
</dbReference>
<dbReference type="InterPro" id="IPR050267">
    <property type="entry name" value="Anti-sigma-factor_SerPK"/>
</dbReference>
<evidence type="ECO:0000256" key="2">
    <source>
        <dbReference type="SAM" id="MobiDB-lite"/>
    </source>
</evidence>
<gene>
    <name evidence="4" type="ORF">WQO_31255</name>
</gene>
<keyword evidence="1" id="KW-0418">Kinase</keyword>
<sequence length="141" mass="14774">MSDIISAHGEGRSESAGSTATDRRVPTCAAARDLITSLLQRCAADTSAARGDAHLAVTELISNAIRHGGGLTGFSADLSPDSSRLRLAVEDADSRLPRSPSETDRFQPGGRGWALVRRLADTCSVTRLPGAGKRITVTFAL</sequence>
<evidence type="ECO:0000256" key="1">
    <source>
        <dbReference type="ARBA" id="ARBA00022527"/>
    </source>
</evidence>
<dbReference type="InterPro" id="IPR003594">
    <property type="entry name" value="HATPase_dom"/>
</dbReference>
<dbReference type="PANTHER" id="PTHR35526">
    <property type="entry name" value="ANTI-SIGMA-F FACTOR RSBW-RELATED"/>
    <property type="match status" value="1"/>
</dbReference>
<dbReference type="AlphaFoldDB" id="A0A0U3DAE6"/>
<dbReference type="RefSeq" id="WP_010064644.1">
    <property type="nucleotide sequence ID" value="NZ_CP013738.1"/>
</dbReference>
<dbReference type="STRING" id="1172567.WQO_31255"/>
<dbReference type="Pfam" id="PF13581">
    <property type="entry name" value="HATPase_c_2"/>
    <property type="match status" value="1"/>
</dbReference>
<feature type="region of interest" description="Disordered" evidence="2">
    <location>
        <begin position="1"/>
        <end position="24"/>
    </location>
</feature>
<evidence type="ECO:0000313" key="5">
    <source>
        <dbReference type="Proteomes" id="UP000064183"/>
    </source>
</evidence>
<evidence type="ECO:0000259" key="3">
    <source>
        <dbReference type="Pfam" id="PF13581"/>
    </source>
</evidence>
<reference evidence="4 5" key="1">
    <citation type="journal article" date="2012" name="J. Bacteriol.">
        <title>Draft genome sequence of Streptomyces globisporus C-1027, which produces an antitumor antibiotic consisting of a nine-membered enediyne with a chromoprotein.</title>
        <authorList>
            <person name="Wang L."/>
            <person name="Wang S."/>
            <person name="He Q."/>
            <person name="Yu T."/>
            <person name="Li Q."/>
            <person name="Hong B."/>
        </authorList>
    </citation>
    <scope>NUCLEOTIDE SEQUENCE [LARGE SCALE GENOMIC DNA]</scope>
    <source>
        <strain evidence="4 5">C-1027</strain>
    </source>
</reference>
<dbReference type="InterPro" id="IPR036890">
    <property type="entry name" value="HATPase_C_sf"/>
</dbReference>
<proteinExistence type="predicted"/>
<feature type="domain" description="Histidine kinase/HSP90-like ATPase" evidence="3">
    <location>
        <begin position="28"/>
        <end position="138"/>
    </location>
</feature>
<dbReference type="Gene3D" id="3.30.565.10">
    <property type="entry name" value="Histidine kinase-like ATPase, C-terminal domain"/>
    <property type="match status" value="1"/>
</dbReference>
<keyword evidence="1" id="KW-0808">Transferase</keyword>
<dbReference type="EMBL" id="CP013738">
    <property type="protein sequence ID" value="ALU97428.1"/>
    <property type="molecule type" value="Genomic_DNA"/>
</dbReference>
<organism evidence="4 5">
    <name type="scientific">Streptomyces globisporus C-1027</name>
    <dbReference type="NCBI Taxonomy" id="1172567"/>
    <lineage>
        <taxon>Bacteria</taxon>
        <taxon>Bacillati</taxon>
        <taxon>Actinomycetota</taxon>
        <taxon>Actinomycetes</taxon>
        <taxon>Kitasatosporales</taxon>
        <taxon>Streptomycetaceae</taxon>
        <taxon>Streptomyces</taxon>
    </lineage>
</organism>
<keyword evidence="1" id="KW-0723">Serine/threonine-protein kinase</keyword>
<accession>A0A0U3DAE6</accession>
<dbReference type="CDD" id="cd16936">
    <property type="entry name" value="HATPase_RsbW-like"/>
    <property type="match status" value="1"/>
</dbReference>
<dbReference type="GeneID" id="27786911"/>
<dbReference type="KEGG" id="sgb:WQO_31255"/>
<dbReference type="SUPFAM" id="SSF55874">
    <property type="entry name" value="ATPase domain of HSP90 chaperone/DNA topoisomerase II/histidine kinase"/>
    <property type="match status" value="1"/>
</dbReference>
<protein>
    <recommendedName>
        <fullName evidence="3">Histidine kinase/HSP90-like ATPase domain-containing protein</fullName>
    </recommendedName>
</protein>